<evidence type="ECO:0000313" key="2">
    <source>
        <dbReference type="EMBL" id="MFD1196451.1"/>
    </source>
</evidence>
<reference evidence="3" key="1">
    <citation type="journal article" date="2019" name="Int. J. Syst. Evol. Microbiol.">
        <title>The Global Catalogue of Microorganisms (GCM) 10K type strain sequencing project: providing services to taxonomists for standard genome sequencing and annotation.</title>
        <authorList>
            <consortium name="The Broad Institute Genomics Platform"/>
            <consortium name="The Broad Institute Genome Sequencing Center for Infectious Disease"/>
            <person name="Wu L."/>
            <person name="Ma J."/>
        </authorList>
    </citation>
    <scope>NUCLEOTIDE SEQUENCE [LARGE SCALE GENOMIC DNA]</scope>
    <source>
        <strain evidence="3">CCUG 55328</strain>
    </source>
</reference>
<gene>
    <name evidence="2" type="ORF">ACFQ3C_17395</name>
</gene>
<keyword evidence="1" id="KW-0812">Transmembrane</keyword>
<keyword evidence="3" id="KW-1185">Reference proteome</keyword>
<feature type="transmembrane region" description="Helical" evidence="1">
    <location>
        <begin position="73"/>
        <end position="99"/>
    </location>
</feature>
<dbReference type="RefSeq" id="WP_380794534.1">
    <property type="nucleotide sequence ID" value="NZ_JBHTKR010000007.1"/>
</dbReference>
<name>A0ABW3TKE1_9RHOB</name>
<organism evidence="2 3">
    <name type="scientific">Seohaeicola saemankumensis</name>
    <dbReference type="NCBI Taxonomy" id="481181"/>
    <lineage>
        <taxon>Bacteria</taxon>
        <taxon>Pseudomonadati</taxon>
        <taxon>Pseudomonadota</taxon>
        <taxon>Alphaproteobacteria</taxon>
        <taxon>Rhodobacterales</taxon>
        <taxon>Roseobacteraceae</taxon>
        <taxon>Seohaeicola</taxon>
    </lineage>
</organism>
<feature type="transmembrane region" description="Helical" evidence="1">
    <location>
        <begin position="150"/>
        <end position="170"/>
    </location>
</feature>
<feature type="transmembrane region" description="Helical" evidence="1">
    <location>
        <begin position="120"/>
        <end position="138"/>
    </location>
</feature>
<feature type="transmembrane region" description="Helical" evidence="1">
    <location>
        <begin position="32"/>
        <end position="53"/>
    </location>
</feature>
<evidence type="ECO:0000313" key="3">
    <source>
        <dbReference type="Proteomes" id="UP001597151"/>
    </source>
</evidence>
<keyword evidence="1" id="KW-1133">Transmembrane helix</keyword>
<comment type="caution">
    <text evidence="2">The sequence shown here is derived from an EMBL/GenBank/DDBJ whole genome shotgun (WGS) entry which is preliminary data.</text>
</comment>
<protein>
    <submittedName>
        <fullName evidence="2">DUF2254 domain-containing protein</fullName>
    </submittedName>
</protein>
<dbReference type="EMBL" id="JBHTKR010000007">
    <property type="protein sequence ID" value="MFD1196451.1"/>
    <property type="molecule type" value="Genomic_DNA"/>
</dbReference>
<dbReference type="InterPro" id="IPR018723">
    <property type="entry name" value="DUF2254_membrane"/>
</dbReference>
<dbReference type="Proteomes" id="UP001597151">
    <property type="component" value="Unassembled WGS sequence"/>
</dbReference>
<dbReference type="Pfam" id="PF10011">
    <property type="entry name" value="DUF2254"/>
    <property type="match status" value="1"/>
</dbReference>
<sequence length="436" mass="46736">MLMRRRAGCMAWGQRAMVSRYTWYLREILKKVWVRVVGFAFLALLSVGLAHVLSPYLAEDLAIRAGADAVEQLLGVLTSSMLAVTTFSLSIAVSAFAAAASTATPRAAVLLQEDRTTQNVLATFLGAFLFGLVGLVALNADLYDAAGRVVIFLFTIVVIGFVVLALFRWIGHLMQFGRMGDTLDRVEAATAAALELRLADPYMGGRILSGEPDHGMHGVDARTTGYVQHVDMQALHDCATAYGVQVYLRCLPGSFVTMGAPLARLSGAAPDPALCDTICRAITIGKRRTFEGDPRFGLIVLAEIASRALSPAVNDPGTAIDVLGRFVRILSLWRDRAAPEIRFPDIFVPPILPRDAIADAFRPLARDGAGLVEVQVRLQKALTDLRRIAPDTFGQATTRMAQDALARAEAAAPAASDLADIRAAARLVPTPAGAPE</sequence>
<accession>A0ABW3TKE1</accession>
<keyword evidence="1" id="KW-0472">Membrane</keyword>
<evidence type="ECO:0000256" key="1">
    <source>
        <dbReference type="SAM" id="Phobius"/>
    </source>
</evidence>
<proteinExistence type="predicted"/>